<dbReference type="GO" id="GO:0035248">
    <property type="term" value="F:alpha-1,4-N-acetylgalactosaminyltransferase activity"/>
    <property type="evidence" value="ECO:0007669"/>
    <property type="project" value="TreeGrafter"/>
</dbReference>
<evidence type="ECO:0000313" key="5">
    <source>
        <dbReference type="Proteomes" id="UP000091820"/>
    </source>
</evidence>
<name>A0A1A9WNU9_9MUSC</name>
<dbReference type="AlphaFoldDB" id="A0A1A9WNU9"/>
<dbReference type="InterPro" id="IPR051981">
    <property type="entry name" value="Glycosyltransf_32"/>
</dbReference>
<evidence type="ECO:0000256" key="1">
    <source>
        <dbReference type="ARBA" id="ARBA00009003"/>
    </source>
</evidence>
<proteinExistence type="inferred from homology"/>
<evidence type="ECO:0000256" key="2">
    <source>
        <dbReference type="ARBA" id="ARBA00022679"/>
    </source>
</evidence>
<dbReference type="PANTHER" id="PTHR12042">
    <property type="entry name" value="LACTOSYLCERAMIDE 4-ALPHA-GALACTOSYLTRANSFERASE ALPHA- 1,4-GALACTOSYLTRANSFERASE"/>
    <property type="match status" value="1"/>
</dbReference>
<reference evidence="4" key="2">
    <citation type="submission" date="2020-05" db="UniProtKB">
        <authorList>
            <consortium name="EnsemblMetazoa"/>
        </authorList>
    </citation>
    <scope>IDENTIFICATION</scope>
    <source>
        <strain evidence="4">IAEA</strain>
    </source>
</reference>
<organism evidence="4 5">
    <name type="scientific">Glossina brevipalpis</name>
    <dbReference type="NCBI Taxonomy" id="37001"/>
    <lineage>
        <taxon>Eukaryota</taxon>
        <taxon>Metazoa</taxon>
        <taxon>Ecdysozoa</taxon>
        <taxon>Arthropoda</taxon>
        <taxon>Hexapoda</taxon>
        <taxon>Insecta</taxon>
        <taxon>Pterygota</taxon>
        <taxon>Neoptera</taxon>
        <taxon>Endopterygota</taxon>
        <taxon>Diptera</taxon>
        <taxon>Brachycera</taxon>
        <taxon>Muscomorpha</taxon>
        <taxon>Hippoboscoidea</taxon>
        <taxon>Glossinidae</taxon>
        <taxon>Glossina</taxon>
    </lineage>
</organism>
<sequence length="212" mass="24590">MDAITLRSMEDMPVNFIGAEQDNRLASGVMNIANDGFGHKIAELFLSEFERSINSTFWGETGPGVVTRVMLRVCNGTLPYYPKTCNGFHIFPPYAFYAIPWREWRDFFETKKPEEKLARTDYSHKITLILSNAQFINKQKEHRSFPFLITVQKNREKCTPSLSTIFVLAFKEKTAMKVHYKLNSVPPRISNFVQATFRALPIPIIFIRRSHY</sequence>
<dbReference type="SUPFAM" id="SSF53448">
    <property type="entry name" value="Nucleotide-diphospho-sugar transferases"/>
    <property type="match status" value="1"/>
</dbReference>
<feature type="domain" description="Alpha 1,4-glycosyltransferase" evidence="3">
    <location>
        <begin position="36"/>
        <end position="126"/>
    </location>
</feature>
<dbReference type="VEuPathDB" id="VectorBase:GBRI026549"/>
<dbReference type="GO" id="GO:0016020">
    <property type="term" value="C:membrane"/>
    <property type="evidence" value="ECO:0007669"/>
    <property type="project" value="GOC"/>
</dbReference>
<dbReference type="Proteomes" id="UP000091820">
    <property type="component" value="Unassembled WGS sequence"/>
</dbReference>
<reference evidence="5" key="1">
    <citation type="submission" date="2014-03" db="EMBL/GenBank/DDBJ databases">
        <authorList>
            <person name="Aksoy S."/>
            <person name="Warren W."/>
            <person name="Wilson R.K."/>
        </authorList>
    </citation>
    <scope>NUCLEOTIDE SEQUENCE [LARGE SCALE GENOMIC DNA]</scope>
    <source>
        <strain evidence="5">IAEA</strain>
    </source>
</reference>
<keyword evidence="2" id="KW-0808">Transferase</keyword>
<keyword evidence="5" id="KW-1185">Reference proteome</keyword>
<dbReference type="GO" id="GO:0006688">
    <property type="term" value="P:glycosphingolipid biosynthetic process"/>
    <property type="evidence" value="ECO:0007669"/>
    <property type="project" value="TreeGrafter"/>
</dbReference>
<protein>
    <submittedName>
        <fullName evidence="4">Gb3_synth domain-containing protein</fullName>
    </submittedName>
</protein>
<evidence type="ECO:0000259" key="3">
    <source>
        <dbReference type="Pfam" id="PF04572"/>
    </source>
</evidence>
<dbReference type="STRING" id="37001.A0A1A9WNU9"/>
<dbReference type="Pfam" id="PF04572">
    <property type="entry name" value="Gb3_synth"/>
    <property type="match status" value="1"/>
</dbReference>
<dbReference type="EnsemblMetazoa" id="GBRI026549-RA">
    <property type="protein sequence ID" value="GBRI026549-PA"/>
    <property type="gene ID" value="GBRI026549"/>
</dbReference>
<dbReference type="InterPro" id="IPR029044">
    <property type="entry name" value="Nucleotide-diphossugar_trans"/>
</dbReference>
<accession>A0A1A9WNU9</accession>
<dbReference type="InterPro" id="IPR007652">
    <property type="entry name" value="A1-4-GlycosylTfrase_dom"/>
</dbReference>
<comment type="similarity">
    <text evidence="1">Belongs to the glycosyltransferase 32 family.</text>
</comment>
<evidence type="ECO:0000313" key="4">
    <source>
        <dbReference type="EnsemblMetazoa" id="GBRI026549-PA"/>
    </source>
</evidence>
<dbReference type="PANTHER" id="PTHR12042:SF21">
    <property type="entry name" value="ALPHA1,4-GALACTOSYLTRANSFERASE 1-RELATED"/>
    <property type="match status" value="1"/>
</dbReference>